<gene>
    <name evidence="6" type="ordered locus">Shel_24540</name>
</gene>
<dbReference type="eggNOG" id="COG2197">
    <property type="taxonomic scope" value="Bacteria"/>
</dbReference>
<feature type="transmembrane region" description="Helical" evidence="4">
    <location>
        <begin position="148"/>
        <end position="169"/>
    </location>
</feature>
<proteinExistence type="predicted"/>
<name>C7N221_SLAHD</name>
<dbReference type="InterPro" id="IPR000792">
    <property type="entry name" value="Tscrpt_reg_LuxR_C"/>
</dbReference>
<dbReference type="EMBL" id="CP001684">
    <property type="protein sequence ID" value="ACV23462.1"/>
    <property type="molecule type" value="Genomic_DNA"/>
</dbReference>
<evidence type="ECO:0000259" key="5">
    <source>
        <dbReference type="PROSITE" id="PS50043"/>
    </source>
</evidence>
<protein>
    <submittedName>
        <fullName evidence="6">Response regulator containing a CheY-like receiver domain and an HTH DNA-binding domain</fullName>
    </submittedName>
</protein>
<evidence type="ECO:0000313" key="7">
    <source>
        <dbReference type="Proteomes" id="UP000002026"/>
    </source>
</evidence>
<evidence type="ECO:0000313" key="6">
    <source>
        <dbReference type="EMBL" id="ACV23462.1"/>
    </source>
</evidence>
<dbReference type="GO" id="GO:0006355">
    <property type="term" value="P:regulation of DNA-templated transcription"/>
    <property type="evidence" value="ECO:0007669"/>
    <property type="project" value="InterPro"/>
</dbReference>
<feature type="transmembrane region" description="Helical" evidence="4">
    <location>
        <begin position="284"/>
        <end position="302"/>
    </location>
</feature>
<keyword evidence="4" id="KW-1133">Transmembrane helix</keyword>
<keyword evidence="7" id="KW-1185">Reference proteome</keyword>
<feature type="transmembrane region" description="Helical" evidence="4">
    <location>
        <begin position="175"/>
        <end position="194"/>
    </location>
</feature>
<dbReference type="InterPro" id="IPR016032">
    <property type="entry name" value="Sig_transdc_resp-reg_C-effctor"/>
</dbReference>
<dbReference type="PRINTS" id="PR00038">
    <property type="entry name" value="HTHLUXR"/>
</dbReference>
<feature type="domain" description="HTH luxR-type" evidence="5">
    <location>
        <begin position="455"/>
        <end position="520"/>
    </location>
</feature>
<dbReference type="AlphaFoldDB" id="C7N221"/>
<dbReference type="SUPFAM" id="SSF46894">
    <property type="entry name" value="C-terminal effector domain of the bipartite response regulators"/>
    <property type="match status" value="1"/>
</dbReference>
<keyword evidence="1" id="KW-0805">Transcription regulation</keyword>
<sequence length="536" mass="58312">MLDVSVLKDPVSFLRANKHHVIACLGYALFLATNATVVWGGVFPFLPESVQVEGFVTVFFVAQSLAFAVCFFASACDVYFNSERVWANTIRSAVVSCLSGWTFLIASIYVPGHMMLLGCLAGCLIGFGVAAFNVAWQRVFASEKAGIGNRNLIIGTLIAPVIYFALFVIPVAITTFLIPLVFMPVYTLCIVLSWRDVDHSQGMLSDSPRSHPEASKQLLKDYWRSAVSIGALAFSCGIARSLALERASAALVVNSVSMVALLLGAAAVLFVWQSRPLRISITMFFRVFFPFAVTAFFLLPVFGDSLLVGLAGALYALYVCATVLVMAQCSQASHDRGINPTFVYGWVAGIVYLLHDIGFLAGMVAGDVKLFGMDPYTTISFVAMYLLALMFFVVQGGFKAALSPSRIQADKIELMLSGATATRNRASAGVAVDKAPERVRDDSPYLDRVSKQCLLLARQYKLSARETEVAEAMARGDTIPGVAATLGLSENTVRTHIKRIYAKVDVHKKQELLDLIRSFDPAALVDNDPDRFHPKS</sequence>
<dbReference type="Gene3D" id="1.10.10.10">
    <property type="entry name" value="Winged helix-like DNA-binding domain superfamily/Winged helix DNA-binding domain"/>
    <property type="match status" value="1"/>
</dbReference>
<keyword evidence="3" id="KW-0804">Transcription</keyword>
<dbReference type="CDD" id="cd06170">
    <property type="entry name" value="LuxR_C_like"/>
    <property type="match status" value="1"/>
</dbReference>
<dbReference type="KEGG" id="shi:Shel_24540"/>
<dbReference type="Proteomes" id="UP000002026">
    <property type="component" value="Chromosome"/>
</dbReference>
<dbReference type="RefSeq" id="WP_012799560.1">
    <property type="nucleotide sequence ID" value="NC_013165.1"/>
</dbReference>
<feature type="transmembrane region" description="Helical" evidence="4">
    <location>
        <begin position="115"/>
        <end position="136"/>
    </location>
</feature>
<feature type="transmembrane region" description="Helical" evidence="4">
    <location>
        <begin position="92"/>
        <end position="109"/>
    </location>
</feature>
<organism evidence="6 7">
    <name type="scientific">Slackia heliotrinireducens (strain ATCC 29202 / DSM 20476 / NCTC 11029 / RHS 1)</name>
    <name type="common">Peptococcus heliotrinreducens</name>
    <dbReference type="NCBI Taxonomy" id="471855"/>
    <lineage>
        <taxon>Bacteria</taxon>
        <taxon>Bacillati</taxon>
        <taxon>Actinomycetota</taxon>
        <taxon>Coriobacteriia</taxon>
        <taxon>Eggerthellales</taxon>
        <taxon>Eggerthellaceae</taxon>
        <taxon>Slackia</taxon>
    </lineage>
</organism>
<dbReference type="InterPro" id="IPR036388">
    <property type="entry name" value="WH-like_DNA-bd_sf"/>
</dbReference>
<feature type="transmembrane region" description="Helical" evidence="4">
    <location>
        <begin position="376"/>
        <end position="398"/>
    </location>
</feature>
<dbReference type="PANTHER" id="PTHR44688">
    <property type="entry name" value="DNA-BINDING TRANSCRIPTIONAL ACTIVATOR DEVR_DOSR"/>
    <property type="match status" value="1"/>
</dbReference>
<feature type="transmembrane region" description="Helical" evidence="4">
    <location>
        <begin position="54"/>
        <end position="80"/>
    </location>
</feature>
<evidence type="ECO:0000256" key="2">
    <source>
        <dbReference type="ARBA" id="ARBA00023125"/>
    </source>
</evidence>
<dbReference type="PANTHER" id="PTHR44688:SF16">
    <property type="entry name" value="DNA-BINDING TRANSCRIPTIONAL ACTIVATOR DEVR_DOSR"/>
    <property type="match status" value="1"/>
</dbReference>
<feature type="transmembrane region" description="Helical" evidence="4">
    <location>
        <begin position="249"/>
        <end position="272"/>
    </location>
</feature>
<evidence type="ECO:0000256" key="4">
    <source>
        <dbReference type="SAM" id="Phobius"/>
    </source>
</evidence>
<keyword evidence="2 6" id="KW-0238">DNA-binding</keyword>
<dbReference type="Pfam" id="PF00196">
    <property type="entry name" value="GerE"/>
    <property type="match status" value="1"/>
</dbReference>
<feature type="transmembrane region" description="Helical" evidence="4">
    <location>
        <begin position="222"/>
        <end position="243"/>
    </location>
</feature>
<dbReference type="SMART" id="SM00421">
    <property type="entry name" value="HTH_LUXR"/>
    <property type="match status" value="1"/>
</dbReference>
<reference evidence="6 7" key="1">
    <citation type="journal article" date="2009" name="Stand. Genomic Sci.">
        <title>Complete genome sequence of Slackia heliotrinireducens type strain (RHS 1).</title>
        <authorList>
            <person name="Pukall R."/>
            <person name="Lapidus A."/>
            <person name="Nolan M."/>
            <person name="Copeland A."/>
            <person name="Glavina Del Rio T."/>
            <person name="Lucas S."/>
            <person name="Chen F."/>
            <person name="Tice H."/>
            <person name="Cheng J.F."/>
            <person name="Chertkov O."/>
            <person name="Bruce D."/>
            <person name="Goodwin L."/>
            <person name="Kuske C."/>
            <person name="Brettin T."/>
            <person name="Detter J.C."/>
            <person name="Han C."/>
            <person name="Pitluck S."/>
            <person name="Pati A."/>
            <person name="Mavrommatis K."/>
            <person name="Ivanova N."/>
            <person name="Ovchinnikova G."/>
            <person name="Chen A."/>
            <person name="Palaniappan K."/>
            <person name="Schneider S."/>
            <person name="Rohde M."/>
            <person name="Chain P."/>
            <person name="D'haeseleer P."/>
            <person name="Goker M."/>
            <person name="Bristow J."/>
            <person name="Eisen J.A."/>
            <person name="Markowitz V."/>
            <person name="Kyrpides N.C."/>
            <person name="Klenk H.P."/>
            <person name="Hugenholtz P."/>
        </authorList>
    </citation>
    <scope>NUCLEOTIDE SEQUENCE [LARGE SCALE GENOMIC DNA]</scope>
    <source>
        <strain evidence="7">ATCC 29202 / DSM 20476 / NCTC 11029 / RHS 1</strain>
    </source>
</reference>
<accession>C7N221</accession>
<keyword evidence="4" id="KW-0472">Membrane</keyword>
<dbReference type="HOGENOM" id="CLU_027066_1_0_11"/>
<keyword evidence="4" id="KW-0812">Transmembrane</keyword>
<feature type="transmembrane region" description="Helical" evidence="4">
    <location>
        <begin position="308"/>
        <end position="329"/>
    </location>
</feature>
<dbReference type="STRING" id="471855.Shel_24540"/>
<evidence type="ECO:0000256" key="3">
    <source>
        <dbReference type="ARBA" id="ARBA00023163"/>
    </source>
</evidence>
<dbReference type="PROSITE" id="PS50043">
    <property type="entry name" value="HTH_LUXR_2"/>
    <property type="match status" value="1"/>
</dbReference>
<feature type="transmembrane region" description="Helical" evidence="4">
    <location>
        <begin position="341"/>
        <end position="364"/>
    </location>
</feature>
<dbReference type="GO" id="GO:0003677">
    <property type="term" value="F:DNA binding"/>
    <property type="evidence" value="ECO:0007669"/>
    <property type="project" value="UniProtKB-KW"/>
</dbReference>
<evidence type="ECO:0000256" key="1">
    <source>
        <dbReference type="ARBA" id="ARBA00023015"/>
    </source>
</evidence>
<feature type="transmembrane region" description="Helical" evidence="4">
    <location>
        <begin position="21"/>
        <end position="42"/>
    </location>
</feature>